<feature type="transmembrane region" description="Helical" evidence="6">
    <location>
        <begin position="194"/>
        <end position="214"/>
    </location>
</feature>
<evidence type="ECO:0000313" key="8">
    <source>
        <dbReference type="EMBL" id="MFB9313801.1"/>
    </source>
</evidence>
<dbReference type="PANTHER" id="PTHR23542">
    <property type="match status" value="1"/>
</dbReference>
<evidence type="ECO:0000256" key="6">
    <source>
        <dbReference type="SAM" id="Phobius"/>
    </source>
</evidence>
<keyword evidence="4 6" id="KW-0472">Membrane</keyword>
<feature type="transmembrane region" description="Helical" evidence="6">
    <location>
        <begin position="165"/>
        <end position="188"/>
    </location>
</feature>
<feature type="transmembrane region" description="Helical" evidence="6">
    <location>
        <begin position="235"/>
        <end position="258"/>
    </location>
</feature>
<evidence type="ECO:0000313" key="9">
    <source>
        <dbReference type="Proteomes" id="UP001589750"/>
    </source>
</evidence>
<feature type="region of interest" description="Disordered" evidence="5">
    <location>
        <begin position="1"/>
        <end position="25"/>
    </location>
</feature>
<dbReference type="PANTHER" id="PTHR23542:SF1">
    <property type="entry name" value="MAJOR FACILITATOR SUPERFAMILY (MFS) PROFILE DOMAIN-CONTAINING PROTEIN"/>
    <property type="match status" value="1"/>
</dbReference>
<dbReference type="PROSITE" id="PS50850">
    <property type="entry name" value="MFS"/>
    <property type="match status" value="1"/>
</dbReference>
<feature type="transmembrane region" description="Helical" evidence="6">
    <location>
        <begin position="128"/>
        <end position="153"/>
    </location>
</feature>
<evidence type="ECO:0000256" key="2">
    <source>
        <dbReference type="ARBA" id="ARBA00022692"/>
    </source>
</evidence>
<evidence type="ECO:0000256" key="3">
    <source>
        <dbReference type="ARBA" id="ARBA00022989"/>
    </source>
</evidence>
<feature type="transmembrane region" description="Helical" evidence="6">
    <location>
        <begin position="388"/>
        <end position="408"/>
    </location>
</feature>
<evidence type="ECO:0000256" key="4">
    <source>
        <dbReference type="ARBA" id="ARBA00023136"/>
    </source>
</evidence>
<sequence>MPARPAPDHPAPQPPEEPGAPSGIRAYGEVVRSPGMPVWTGVVLCQRLPIAMSPLALVYVGHAATGSYVLGAVLAGVFALAEAVAAGPGGRRFDRRPAGPELRTVLAIQSVALGLLALPLVGTSPLPVPVLVALAAIGGAVASGAHGGLRSLLLRTVPESTHQAALSLEATTTTLLWAVGPAVVAGLAALTSDLVPMVLIAGTSALGAVLAIAVRDQGPAVDESSHTSMGAIIAMIWPALLQEAAVLMCVGAAYTALPPLLAESSTDSDWAGPLLAAFAAAGIVGGLAYGARTWPGAYRTHSAVLVLALTLSMLVAAAPIGLPGLIFFLLLAGLVGTPALTARAAGVQQLLPESRWATGFSALYAAGGVGFGIAGFVTAGLIDTSGARTALAVSALLATTAVIVSALAERRSTT</sequence>
<comment type="subcellular location">
    <subcellularLocation>
        <location evidence="1">Cell membrane</location>
        <topology evidence="1">Multi-pass membrane protein</topology>
    </subcellularLocation>
</comment>
<proteinExistence type="predicted"/>
<feature type="transmembrane region" description="Helical" evidence="6">
    <location>
        <begin position="270"/>
        <end position="291"/>
    </location>
</feature>
<name>A0ABV5KAP0_9ACTN</name>
<feature type="compositionally biased region" description="Pro residues" evidence="5">
    <location>
        <begin position="1"/>
        <end position="18"/>
    </location>
</feature>
<protein>
    <recommendedName>
        <fullName evidence="7">Major facilitator superfamily (MFS) profile domain-containing protein</fullName>
    </recommendedName>
</protein>
<dbReference type="EMBL" id="JBHMDG010000014">
    <property type="protein sequence ID" value="MFB9313801.1"/>
    <property type="molecule type" value="Genomic_DNA"/>
</dbReference>
<dbReference type="Gene3D" id="1.20.1250.20">
    <property type="entry name" value="MFS general substrate transporter like domains"/>
    <property type="match status" value="2"/>
</dbReference>
<keyword evidence="2 6" id="KW-0812">Transmembrane</keyword>
<gene>
    <name evidence="8" type="ORF">ACFFRI_12175</name>
</gene>
<accession>A0ABV5KAP0</accession>
<comment type="caution">
    <text evidence="8">The sequence shown here is derived from an EMBL/GenBank/DDBJ whole genome shotgun (WGS) entry which is preliminary data.</text>
</comment>
<feature type="transmembrane region" description="Helical" evidence="6">
    <location>
        <begin position="303"/>
        <end position="320"/>
    </location>
</feature>
<feature type="transmembrane region" description="Helical" evidence="6">
    <location>
        <begin position="326"/>
        <end position="345"/>
    </location>
</feature>
<evidence type="ECO:0000259" key="7">
    <source>
        <dbReference type="PROSITE" id="PS50850"/>
    </source>
</evidence>
<feature type="transmembrane region" description="Helical" evidence="6">
    <location>
        <begin position="357"/>
        <end position="382"/>
    </location>
</feature>
<dbReference type="SUPFAM" id="SSF103473">
    <property type="entry name" value="MFS general substrate transporter"/>
    <property type="match status" value="1"/>
</dbReference>
<feature type="transmembrane region" description="Helical" evidence="6">
    <location>
        <begin position="56"/>
        <end position="81"/>
    </location>
</feature>
<feature type="transmembrane region" description="Helical" evidence="6">
    <location>
        <begin position="102"/>
        <end position="122"/>
    </location>
</feature>
<dbReference type="Proteomes" id="UP001589750">
    <property type="component" value="Unassembled WGS sequence"/>
</dbReference>
<dbReference type="InterPro" id="IPR020846">
    <property type="entry name" value="MFS_dom"/>
</dbReference>
<dbReference type="RefSeq" id="WP_140010195.1">
    <property type="nucleotide sequence ID" value="NZ_JBHMDG010000014.1"/>
</dbReference>
<keyword evidence="3 6" id="KW-1133">Transmembrane helix</keyword>
<feature type="domain" description="Major facilitator superfamily (MFS) profile" evidence="7">
    <location>
        <begin position="232"/>
        <end position="414"/>
    </location>
</feature>
<evidence type="ECO:0000256" key="5">
    <source>
        <dbReference type="SAM" id="MobiDB-lite"/>
    </source>
</evidence>
<evidence type="ECO:0000256" key="1">
    <source>
        <dbReference type="ARBA" id="ARBA00004651"/>
    </source>
</evidence>
<keyword evidence="9" id="KW-1185">Reference proteome</keyword>
<reference evidence="8 9" key="1">
    <citation type="submission" date="2024-09" db="EMBL/GenBank/DDBJ databases">
        <authorList>
            <person name="Sun Q."/>
            <person name="Mori K."/>
        </authorList>
    </citation>
    <scope>NUCLEOTIDE SEQUENCE [LARGE SCALE GENOMIC DNA]</scope>
    <source>
        <strain evidence="8 9">JCM 9626</strain>
    </source>
</reference>
<organism evidence="8 9">
    <name type="scientific">Nocardioides plantarum</name>
    <dbReference type="NCBI Taxonomy" id="29299"/>
    <lineage>
        <taxon>Bacteria</taxon>
        <taxon>Bacillati</taxon>
        <taxon>Actinomycetota</taxon>
        <taxon>Actinomycetes</taxon>
        <taxon>Propionibacteriales</taxon>
        <taxon>Nocardioidaceae</taxon>
        <taxon>Nocardioides</taxon>
    </lineage>
</organism>
<dbReference type="InterPro" id="IPR036259">
    <property type="entry name" value="MFS_trans_sf"/>
</dbReference>